<dbReference type="RefSeq" id="WP_204501321.1">
    <property type="nucleotide sequence ID" value="NZ_JAFBDR010000020.1"/>
</dbReference>
<dbReference type="EMBL" id="JAFBDR010000020">
    <property type="protein sequence ID" value="MBM7572723.1"/>
    <property type="molecule type" value="Genomic_DNA"/>
</dbReference>
<gene>
    <name evidence="1" type="ORF">JOC48_003254</name>
</gene>
<accession>A0ABS2N3V3</accession>
<name>A0ABS2N3V3_9BACI</name>
<proteinExistence type="predicted"/>
<keyword evidence="2" id="KW-1185">Reference proteome</keyword>
<evidence type="ECO:0000313" key="2">
    <source>
        <dbReference type="Proteomes" id="UP001296943"/>
    </source>
</evidence>
<protein>
    <submittedName>
        <fullName evidence="1">Uncharacterized protein</fullName>
    </submittedName>
</protein>
<evidence type="ECO:0000313" key="1">
    <source>
        <dbReference type="EMBL" id="MBM7572723.1"/>
    </source>
</evidence>
<organism evidence="1 2">
    <name type="scientific">Aquibacillus albus</name>
    <dbReference type="NCBI Taxonomy" id="1168171"/>
    <lineage>
        <taxon>Bacteria</taxon>
        <taxon>Bacillati</taxon>
        <taxon>Bacillota</taxon>
        <taxon>Bacilli</taxon>
        <taxon>Bacillales</taxon>
        <taxon>Bacillaceae</taxon>
        <taxon>Aquibacillus</taxon>
    </lineage>
</organism>
<comment type="caution">
    <text evidence="1">The sequence shown here is derived from an EMBL/GenBank/DDBJ whole genome shotgun (WGS) entry which is preliminary data.</text>
</comment>
<sequence>MKVKVLIGQLEKTLSILKQYENWETEDMLDDIYTKVSTDSAKHSNHKDKQLAPESFQESIIAMGDLNKDEIIEFLKKYKKHELIEIGKQLQLKLAKRDKKIVLIESIANHFSFIQLNGMMANRNQQRVEKVTY</sequence>
<dbReference type="Proteomes" id="UP001296943">
    <property type="component" value="Unassembled WGS sequence"/>
</dbReference>
<reference evidence="1 2" key="1">
    <citation type="submission" date="2021-01" db="EMBL/GenBank/DDBJ databases">
        <title>Genomic Encyclopedia of Type Strains, Phase IV (KMG-IV): sequencing the most valuable type-strain genomes for metagenomic binning, comparative biology and taxonomic classification.</title>
        <authorList>
            <person name="Goeker M."/>
        </authorList>
    </citation>
    <scope>NUCLEOTIDE SEQUENCE [LARGE SCALE GENOMIC DNA]</scope>
    <source>
        <strain evidence="1 2">DSM 23711</strain>
    </source>
</reference>